<name>A0ABW1NHF8_9ACTN</name>
<evidence type="ECO:0000313" key="1">
    <source>
        <dbReference type="EMBL" id="MFC6082124.1"/>
    </source>
</evidence>
<dbReference type="Proteomes" id="UP001596137">
    <property type="component" value="Unassembled WGS sequence"/>
</dbReference>
<reference evidence="2" key="1">
    <citation type="journal article" date="2019" name="Int. J. Syst. Evol. Microbiol.">
        <title>The Global Catalogue of Microorganisms (GCM) 10K type strain sequencing project: providing services to taxonomists for standard genome sequencing and annotation.</title>
        <authorList>
            <consortium name="The Broad Institute Genomics Platform"/>
            <consortium name="The Broad Institute Genome Sequencing Center for Infectious Disease"/>
            <person name="Wu L."/>
            <person name="Ma J."/>
        </authorList>
    </citation>
    <scope>NUCLEOTIDE SEQUENCE [LARGE SCALE GENOMIC DNA]</scope>
    <source>
        <strain evidence="2">JCM 30346</strain>
    </source>
</reference>
<evidence type="ECO:0000313" key="2">
    <source>
        <dbReference type="Proteomes" id="UP001596137"/>
    </source>
</evidence>
<keyword evidence="2" id="KW-1185">Reference proteome</keyword>
<organism evidence="1 2">
    <name type="scientific">Sphaerisporangium aureirubrum</name>
    <dbReference type="NCBI Taxonomy" id="1544736"/>
    <lineage>
        <taxon>Bacteria</taxon>
        <taxon>Bacillati</taxon>
        <taxon>Actinomycetota</taxon>
        <taxon>Actinomycetes</taxon>
        <taxon>Streptosporangiales</taxon>
        <taxon>Streptosporangiaceae</taxon>
        <taxon>Sphaerisporangium</taxon>
    </lineage>
</organism>
<protein>
    <submittedName>
        <fullName evidence="1">Uncharacterized protein</fullName>
    </submittedName>
</protein>
<comment type="caution">
    <text evidence="1">The sequence shown here is derived from an EMBL/GenBank/DDBJ whole genome shotgun (WGS) entry which is preliminary data.</text>
</comment>
<accession>A0ABW1NHF8</accession>
<dbReference type="EMBL" id="JBHSRF010000014">
    <property type="protein sequence ID" value="MFC6082124.1"/>
    <property type="molecule type" value="Genomic_DNA"/>
</dbReference>
<gene>
    <name evidence="1" type="ORF">ACFP1K_13250</name>
</gene>
<proteinExistence type="predicted"/>
<sequence>MVALGRPYDRIRVAPRVMAEVAENSAMLVGQTGKEVCAGPPAMIDEILELLAVGGSRGDPGPITALLPAPERLLDYAEAVDDLVLWELVTALRAHELVRTLGGLPDGDTWAAGYARDGFATATWPLLAALDAPSVEAMVAGLAPLRSAAGRRLPRPGSGPAHPVRQGVGHPALRHVARCVLHQSRQNSLPSGSAMMMCPASSGGAGSCRWRRVAP</sequence>
<dbReference type="RefSeq" id="WP_380751446.1">
    <property type="nucleotide sequence ID" value="NZ_JBHSRF010000014.1"/>
</dbReference>